<keyword evidence="1" id="KW-0812">Transmembrane</keyword>
<dbReference type="EMBL" id="JBHSEP010000004">
    <property type="protein sequence ID" value="MFC4598149.1"/>
    <property type="molecule type" value="Genomic_DNA"/>
</dbReference>
<keyword evidence="1" id="KW-0472">Membrane</keyword>
<feature type="transmembrane region" description="Helical" evidence="1">
    <location>
        <begin position="51"/>
        <end position="71"/>
    </location>
</feature>
<name>A0ABV9FD88_9BACL</name>
<feature type="transmembrane region" description="Helical" evidence="1">
    <location>
        <begin position="87"/>
        <end position="105"/>
    </location>
</feature>
<gene>
    <name evidence="2" type="ORF">ACFO3S_07830</name>
</gene>
<proteinExistence type="predicted"/>
<comment type="caution">
    <text evidence="2">The sequence shown here is derived from an EMBL/GenBank/DDBJ whole genome shotgun (WGS) entry which is preliminary data.</text>
</comment>
<organism evidence="2 3">
    <name type="scientific">Cohnella hongkongensis</name>
    <dbReference type="NCBI Taxonomy" id="178337"/>
    <lineage>
        <taxon>Bacteria</taxon>
        <taxon>Bacillati</taxon>
        <taxon>Bacillota</taxon>
        <taxon>Bacilli</taxon>
        <taxon>Bacillales</taxon>
        <taxon>Paenibacillaceae</taxon>
        <taxon>Cohnella</taxon>
    </lineage>
</organism>
<evidence type="ECO:0000313" key="2">
    <source>
        <dbReference type="EMBL" id="MFC4598149.1"/>
    </source>
</evidence>
<evidence type="ECO:0000313" key="3">
    <source>
        <dbReference type="Proteomes" id="UP001596028"/>
    </source>
</evidence>
<feature type="transmembrane region" description="Helical" evidence="1">
    <location>
        <begin position="135"/>
        <end position="151"/>
    </location>
</feature>
<keyword evidence="3" id="KW-1185">Reference proteome</keyword>
<reference evidence="3" key="1">
    <citation type="journal article" date="2019" name="Int. J. Syst. Evol. Microbiol.">
        <title>The Global Catalogue of Microorganisms (GCM) 10K type strain sequencing project: providing services to taxonomists for standard genome sequencing and annotation.</title>
        <authorList>
            <consortium name="The Broad Institute Genomics Platform"/>
            <consortium name="The Broad Institute Genome Sequencing Center for Infectious Disease"/>
            <person name="Wu L."/>
            <person name="Ma J."/>
        </authorList>
    </citation>
    <scope>NUCLEOTIDE SEQUENCE [LARGE SCALE GENOMIC DNA]</scope>
    <source>
        <strain evidence="3">CCUG 49571</strain>
    </source>
</reference>
<sequence>MKPVRIPSYLHDVFGETPAKGAMAGILLFGGLLTAALYWRFPDMSDRLPAWRIGLALLLIFDIFAGCIANFTESTSNYYAERKRHRIVFLAVHIHLVLVALLLGTDIGHATGVWVYTIAGAFVVNALIGRSSQRYAAALLLSAGLAALPMLPGMPPYMLIVCSLFMVKVLFGFAVDHEAWAKPKRL</sequence>
<dbReference type="Proteomes" id="UP001596028">
    <property type="component" value="Unassembled WGS sequence"/>
</dbReference>
<feature type="transmembrane region" description="Helical" evidence="1">
    <location>
        <begin position="157"/>
        <end position="175"/>
    </location>
</feature>
<feature type="transmembrane region" description="Helical" evidence="1">
    <location>
        <begin position="21"/>
        <end position="39"/>
    </location>
</feature>
<feature type="transmembrane region" description="Helical" evidence="1">
    <location>
        <begin position="111"/>
        <end position="128"/>
    </location>
</feature>
<accession>A0ABV9FD88</accession>
<protein>
    <submittedName>
        <fullName evidence="2">Uncharacterized protein</fullName>
    </submittedName>
</protein>
<keyword evidence="1" id="KW-1133">Transmembrane helix</keyword>
<dbReference type="RefSeq" id="WP_378094107.1">
    <property type="nucleotide sequence ID" value="NZ_JBHSEP010000004.1"/>
</dbReference>
<evidence type="ECO:0000256" key="1">
    <source>
        <dbReference type="SAM" id="Phobius"/>
    </source>
</evidence>